<feature type="compositionally biased region" description="Basic and acidic residues" evidence="1">
    <location>
        <begin position="1"/>
        <end position="11"/>
    </location>
</feature>
<feature type="compositionally biased region" description="Basic and acidic residues" evidence="1">
    <location>
        <begin position="24"/>
        <end position="38"/>
    </location>
</feature>
<evidence type="ECO:0000313" key="2">
    <source>
        <dbReference type="EMBL" id="EAQ01731.1"/>
    </source>
</evidence>
<dbReference type="STRING" id="252305.OB2597_14846"/>
<dbReference type="HOGENOM" id="CLU_1702458_0_0_5"/>
<name>A3U2D1_PSEBH</name>
<dbReference type="EMBL" id="AAMO01000011">
    <property type="protein sequence ID" value="EAQ01731.1"/>
    <property type="molecule type" value="Genomic_DNA"/>
</dbReference>
<organism evidence="2 3">
    <name type="scientific">Pseudooceanicola batsensis (strain ATCC BAA-863 / DSM 15984 / KCTC 12145 / HTCC2597)</name>
    <name type="common">Oceanicola batsensis</name>
    <dbReference type="NCBI Taxonomy" id="252305"/>
    <lineage>
        <taxon>Bacteria</taxon>
        <taxon>Pseudomonadati</taxon>
        <taxon>Pseudomonadota</taxon>
        <taxon>Alphaproteobacteria</taxon>
        <taxon>Rhodobacterales</taxon>
        <taxon>Paracoccaceae</taxon>
        <taxon>Pseudooceanicola</taxon>
    </lineage>
</organism>
<dbReference type="Proteomes" id="UP000004318">
    <property type="component" value="Unassembled WGS sequence"/>
</dbReference>
<proteinExistence type="predicted"/>
<protein>
    <submittedName>
        <fullName evidence="2">Uncharacterized protein</fullName>
    </submittedName>
</protein>
<dbReference type="RefSeq" id="WP_009807179.1">
    <property type="nucleotide sequence ID" value="NZ_CH724131.1"/>
</dbReference>
<sequence>MTGPRTDRAERIVPAAPARLSGRRAPDGARAEVAARDRRTGGDVCMVRRFLSGGDGNTGPARDEVAGRFAEGTPPESLARSIRVPAANPAFAGPLRMHRSFSPHSHGTRVRVASHGVPAGKLAAPAAPRAVAPSQGLAKLSALFAAAPTSKETT</sequence>
<dbReference type="SUPFAM" id="SSF55961">
    <property type="entry name" value="Bet v1-like"/>
    <property type="match status" value="1"/>
</dbReference>
<keyword evidence="3" id="KW-1185">Reference proteome</keyword>
<dbReference type="Gene3D" id="3.30.530.20">
    <property type="match status" value="1"/>
</dbReference>
<evidence type="ECO:0000313" key="3">
    <source>
        <dbReference type="Proteomes" id="UP000004318"/>
    </source>
</evidence>
<evidence type="ECO:0000256" key="1">
    <source>
        <dbReference type="SAM" id="MobiDB-lite"/>
    </source>
</evidence>
<gene>
    <name evidence="2" type="ORF">OB2597_14846</name>
</gene>
<dbReference type="AlphaFoldDB" id="A3U2D1"/>
<feature type="region of interest" description="Disordered" evidence="1">
    <location>
        <begin position="1"/>
        <end position="38"/>
    </location>
</feature>
<dbReference type="InterPro" id="IPR023393">
    <property type="entry name" value="START-like_dom_sf"/>
</dbReference>
<comment type="caution">
    <text evidence="2">The sequence shown here is derived from an EMBL/GenBank/DDBJ whole genome shotgun (WGS) entry which is preliminary data.</text>
</comment>
<reference evidence="2 3" key="1">
    <citation type="journal article" date="2010" name="J. Bacteriol.">
        <title>Genome sequences of Oceanicola granulosus HTCC2516(T) and Oceanicola batsensis HTCC2597(TDelta).</title>
        <authorList>
            <person name="Thrash J.C."/>
            <person name="Cho J.C."/>
            <person name="Vergin K.L."/>
            <person name="Giovannoni S.J."/>
        </authorList>
    </citation>
    <scope>NUCLEOTIDE SEQUENCE [LARGE SCALE GENOMIC DNA]</scope>
    <source>
        <strain evidence="3">ATCC BAA-863 / DSM 15984 / KCTC 12145 / HTCC2597</strain>
    </source>
</reference>
<dbReference type="OrthoDB" id="9786557at2"/>
<accession>A3U2D1</accession>